<keyword evidence="3" id="KW-0808">Transferase</keyword>
<comment type="caution">
    <text evidence="3">The sequence shown here is derived from an EMBL/GenBank/DDBJ whole genome shotgun (WGS) entry which is preliminary data.</text>
</comment>
<dbReference type="Proteomes" id="UP000607559">
    <property type="component" value="Unassembled WGS sequence"/>
</dbReference>
<keyword evidence="1" id="KW-0472">Membrane</keyword>
<evidence type="ECO:0000259" key="2">
    <source>
        <dbReference type="Pfam" id="PF06580"/>
    </source>
</evidence>
<feature type="transmembrane region" description="Helical" evidence="1">
    <location>
        <begin position="12"/>
        <end position="34"/>
    </location>
</feature>
<protein>
    <submittedName>
        <fullName evidence="3">Histidine kinase</fullName>
    </submittedName>
</protein>
<dbReference type="SUPFAM" id="SSF55874">
    <property type="entry name" value="ATPase domain of HSP90 chaperone/DNA topoisomerase II/histidine kinase"/>
    <property type="match status" value="1"/>
</dbReference>
<dbReference type="Pfam" id="PF06580">
    <property type="entry name" value="His_kinase"/>
    <property type="match status" value="1"/>
</dbReference>
<dbReference type="PANTHER" id="PTHR34220:SF7">
    <property type="entry name" value="SENSOR HISTIDINE KINASE YPDA"/>
    <property type="match status" value="1"/>
</dbReference>
<dbReference type="InterPro" id="IPR050640">
    <property type="entry name" value="Bact_2-comp_sensor_kinase"/>
</dbReference>
<dbReference type="EMBL" id="BMJC01000002">
    <property type="protein sequence ID" value="GGA95570.1"/>
    <property type="molecule type" value="Genomic_DNA"/>
</dbReference>
<keyword evidence="1" id="KW-0812">Transmembrane</keyword>
<dbReference type="GO" id="GO:0016020">
    <property type="term" value="C:membrane"/>
    <property type="evidence" value="ECO:0007669"/>
    <property type="project" value="InterPro"/>
</dbReference>
<keyword evidence="4" id="KW-1185">Reference proteome</keyword>
<evidence type="ECO:0000313" key="4">
    <source>
        <dbReference type="Proteomes" id="UP000607559"/>
    </source>
</evidence>
<name>A0A8J2UCA0_9BACT</name>
<dbReference type="InterPro" id="IPR036890">
    <property type="entry name" value="HATPase_C_sf"/>
</dbReference>
<accession>A0A8J2UCA0</accession>
<sequence>MMVTSSEIRKQVLVALYSSVAISLLTTTPVFMMTRLSFGIYPWALVFTAVLALVMWGLNIGLFYFTAGGGRGSRWVRYVGSYVLCMVFSMGIFHGWQSPGINGGLTMRGRGFYFHLILFFSVDTVLLIIQDLVVTRWRKAAVELENARLRASNMEAMNQQLKQQIQPHFLFNSLSTLKSLIRHSPAAADEYLMKLSAFLRRAIDHPGEVVTVGEELALCVDYLEMQRMRFGEALRFSVEVPAGMQGFDVPVFALQLLIENAIKHNVLTKERPLSIRVVGEGRVITVINNLQLRDGGEGSGTGLANLRERYRVLGGGEVVVVTSATEFSVSITVLQHEDRDHRR</sequence>
<dbReference type="AlphaFoldDB" id="A0A8J2UCA0"/>
<dbReference type="GO" id="GO:0000155">
    <property type="term" value="F:phosphorelay sensor kinase activity"/>
    <property type="evidence" value="ECO:0007669"/>
    <property type="project" value="InterPro"/>
</dbReference>
<reference evidence="3" key="1">
    <citation type="journal article" date="2014" name="Int. J. Syst. Evol. Microbiol.">
        <title>Complete genome sequence of Corynebacterium casei LMG S-19264T (=DSM 44701T), isolated from a smear-ripened cheese.</title>
        <authorList>
            <consortium name="US DOE Joint Genome Institute (JGI-PGF)"/>
            <person name="Walter F."/>
            <person name="Albersmeier A."/>
            <person name="Kalinowski J."/>
            <person name="Ruckert C."/>
        </authorList>
    </citation>
    <scope>NUCLEOTIDE SEQUENCE</scope>
    <source>
        <strain evidence="3">CGMCC 1.15448</strain>
    </source>
</reference>
<keyword evidence="3" id="KW-0418">Kinase</keyword>
<feature type="domain" description="Signal transduction histidine kinase internal region" evidence="2">
    <location>
        <begin position="159"/>
        <end position="234"/>
    </location>
</feature>
<evidence type="ECO:0000256" key="1">
    <source>
        <dbReference type="SAM" id="Phobius"/>
    </source>
</evidence>
<reference evidence="3" key="2">
    <citation type="submission" date="2020-09" db="EMBL/GenBank/DDBJ databases">
        <authorList>
            <person name="Sun Q."/>
            <person name="Zhou Y."/>
        </authorList>
    </citation>
    <scope>NUCLEOTIDE SEQUENCE</scope>
    <source>
        <strain evidence="3">CGMCC 1.15448</strain>
    </source>
</reference>
<feature type="transmembrane region" description="Helical" evidence="1">
    <location>
        <begin position="75"/>
        <end position="96"/>
    </location>
</feature>
<feature type="transmembrane region" description="Helical" evidence="1">
    <location>
        <begin position="40"/>
        <end position="63"/>
    </location>
</feature>
<dbReference type="PANTHER" id="PTHR34220">
    <property type="entry name" value="SENSOR HISTIDINE KINASE YPDA"/>
    <property type="match status" value="1"/>
</dbReference>
<organism evidence="3 4">
    <name type="scientific">Puia dinghuensis</name>
    <dbReference type="NCBI Taxonomy" id="1792502"/>
    <lineage>
        <taxon>Bacteria</taxon>
        <taxon>Pseudomonadati</taxon>
        <taxon>Bacteroidota</taxon>
        <taxon>Chitinophagia</taxon>
        <taxon>Chitinophagales</taxon>
        <taxon>Chitinophagaceae</taxon>
        <taxon>Puia</taxon>
    </lineage>
</organism>
<dbReference type="Gene3D" id="3.30.565.10">
    <property type="entry name" value="Histidine kinase-like ATPase, C-terminal domain"/>
    <property type="match status" value="1"/>
</dbReference>
<evidence type="ECO:0000313" key="3">
    <source>
        <dbReference type="EMBL" id="GGA95570.1"/>
    </source>
</evidence>
<dbReference type="InterPro" id="IPR010559">
    <property type="entry name" value="Sig_transdc_His_kin_internal"/>
</dbReference>
<gene>
    <name evidence="3" type="ORF">GCM10011511_18620</name>
</gene>
<proteinExistence type="predicted"/>
<feature type="transmembrane region" description="Helical" evidence="1">
    <location>
        <begin position="112"/>
        <end position="129"/>
    </location>
</feature>
<keyword evidence="1" id="KW-1133">Transmembrane helix</keyword>